<comment type="caution">
    <text evidence="9">The sequence shown here is derived from an EMBL/GenBank/DDBJ whole genome shotgun (WGS) entry which is preliminary data.</text>
</comment>
<dbReference type="SUPFAM" id="SSF56519">
    <property type="entry name" value="Penicillin binding protein dimerisation domain"/>
    <property type="match status" value="1"/>
</dbReference>
<accession>A0ABV5WKF8</accession>
<dbReference type="InterPro" id="IPR001460">
    <property type="entry name" value="PCN-bd_Tpept"/>
</dbReference>
<comment type="subcellular location">
    <subcellularLocation>
        <location evidence="1">Membrane</location>
    </subcellularLocation>
</comment>
<feature type="domain" description="Penicillin-binding protein transpeptidase" evidence="7">
    <location>
        <begin position="267"/>
        <end position="564"/>
    </location>
</feature>
<evidence type="ECO:0000256" key="4">
    <source>
        <dbReference type="ARBA" id="ARBA00012448"/>
    </source>
</evidence>
<reference evidence="9 10" key="1">
    <citation type="submission" date="2024-09" db="EMBL/GenBank/DDBJ databases">
        <authorList>
            <person name="Sun Q."/>
            <person name="Mori K."/>
        </authorList>
    </citation>
    <scope>NUCLEOTIDE SEQUENCE [LARGE SCALE GENOMIC DNA]</scope>
    <source>
        <strain evidence="9 10">JCM 11201</strain>
    </source>
</reference>
<dbReference type="Gene3D" id="3.90.1310.10">
    <property type="entry name" value="Penicillin-binding protein 2a (Domain 2)"/>
    <property type="match status" value="1"/>
</dbReference>
<comment type="pathway">
    <text evidence="2">Cell wall biogenesis; peptidoglycan biosynthesis.</text>
</comment>
<dbReference type="Gene3D" id="3.40.710.10">
    <property type="entry name" value="DD-peptidase/beta-lactamase superfamily"/>
    <property type="match status" value="1"/>
</dbReference>
<dbReference type="InterPro" id="IPR005311">
    <property type="entry name" value="PBP_dimer"/>
</dbReference>
<dbReference type="InterPro" id="IPR012338">
    <property type="entry name" value="Beta-lactam/transpept-like"/>
</dbReference>
<evidence type="ECO:0000313" key="9">
    <source>
        <dbReference type="EMBL" id="MFB9761119.1"/>
    </source>
</evidence>
<dbReference type="Pfam" id="PF03717">
    <property type="entry name" value="PBP_dimer"/>
    <property type="match status" value="1"/>
</dbReference>
<dbReference type="InterPro" id="IPR036138">
    <property type="entry name" value="PBP_dimer_sf"/>
</dbReference>
<evidence type="ECO:0000256" key="6">
    <source>
        <dbReference type="ARBA" id="ARBA00034000"/>
    </source>
</evidence>
<comment type="catalytic activity">
    <reaction evidence="6">
        <text>Preferential cleavage: (Ac)2-L-Lys-D-Ala-|-D-Ala. Also transpeptidation of peptidyl-alanyl moieties that are N-acyl substituents of D-alanine.</text>
        <dbReference type="EC" id="3.4.16.4"/>
    </reaction>
</comment>
<comment type="similarity">
    <text evidence="3">Belongs to the transpeptidase family.</text>
</comment>
<dbReference type="InterPro" id="IPR050515">
    <property type="entry name" value="Beta-lactam/transpept"/>
</dbReference>
<dbReference type="PANTHER" id="PTHR30627">
    <property type="entry name" value="PEPTIDOGLYCAN D,D-TRANSPEPTIDASE"/>
    <property type="match status" value="1"/>
</dbReference>
<name>A0ABV5WKF8_9BACI</name>
<evidence type="ECO:0000256" key="3">
    <source>
        <dbReference type="ARBA" id="ARBA00007171"/>
    </source>
</evidence>
<dbReference type="EC" id="3.4.16.4" evidence="4"/>
<evidence type="ECO:0000256" key="2">
    <source>
        <dbReference type="ARBA" id="ARBA00004752"/>
    </source>
</evidence>
<protein>
    <recommendedName>
        <fullName evidence="4">serine-type D-Ala-D-Ala carboxypeptidase</fullName>
        <ecNumber evidence="4">3.4.16.4</ecNumber>
    </recommendedName>
</protein>
<sequence length="593" mass="65681">MKWKKRLMGILIFFIGIFLILIGRLAQIQIVSTESFSGRHVNLLEKSVEQRTHALVLDDGRGRFSDRDGKTLTDDYHPSLILFPFLKRIDWPVQKVARVLGVSGQELLRQIKGSNNPVIFQAEGMAVRLTKQQMKDINALGIPGVVAANTRIKGDHPLAEHLLGLTGQNETEIKKRYGELLQQGKISSNTLIGISGLQQAFDEFLLTDGEAKLLYHVDRQGEPIFGKHVKYTYPANPFYPVVIKTTIAKELQQEAEEIIAQHGIQKGGLVLLDVATNEILAMVSKPSLSTDNPAAYQQGAVNYMLTPQFPGSVFKTVIAAAAIDKGIVEQDRMFDCNRNPYGVGVADRLMGQLSFEESFVRSCNRTFADLAQELLQQDKDAIENYASMLGLEKTVGWMGDVFHFQGFRQLPEEKEGTLWGDEADKTVSKAIAQTAIGQKNVRLSPLAVANMMATIARGGKKLEVKAVQEIQYKNGAQLYRFPEHEQEGETLQAETVRELQQLLRYVVSDPKGTGAIYQSLPLTVAGKSGTAQTGKGDSVNRWFAGYFPADHPRYALAVVDIETHSPMNSTSAVFADYVRAIAAWERSVGLKTQ</sequence>
<dbReference type="RefSeq" id="WP_379951355.1">
    <property type="nucleotide sequence ID" value="NZ_JBHMAF010000188.1"/>
</dbReference>
<gene>
    <name evidence="9" type="ORF">ACFFMS_22990</name>
</gene>
<evidence type="ECO:0000313" key="10">
    <source>
        <dbReference type="Proteomes" id="UP001589609"/>
    </source>
</evidence>
<evidence type="ECO:0000259" key="7">
    <source>
        <dbReference type="Pfam" id="PF00905"/>
    </source>
</evidence>
<proteinExistence type="inferred from homology"/>
<feature type="domain" description="Penicillin-binding protein dimerisation" evidence="8">
    <location>
        <begin position="61"/>
        <end position="224"/>
    </location>
</feature>
<dbReference type="PANTHER" id="PTHR30627:SF24">
    <property type="entry name" value="PENICILLIN-BINDING PROTEIN 4B"/>
    <property type="match status" value="1"/>
</dbReference>
<dbReference type="Pfam" id="PF00905">
    <property type="entry name" value="Transpeptidase"/>
    <property type="match status" value="1"/>
</dbReference>
<evidence type="ECO:0000256" key="5">
    <source>
        <dbReference type="ARBA" id="ARBA00023136"/>
    </source>
</evidence>
<keyword evidence="5" id="KW-0472">Membrane</keyword>
<evidence type="ECO:0000256" key="1">
    <source>
        <dbReference type="ARBA" id="ARBA00004370"/>
    </source>
</evidence>
<keyword evidence="10" id="KW-1185">Reference proteome</keyword>
<dbReference type="Proteomes" id="UP001589609">
    <property type="component" value="Unassembled WGS sequence"/>
</dbReference>
<evidence type="ECO:0000259" key="8">
    <source>
        <dbReference type="Pfam" id="PF03717"/>
    </source>
</evidence>
<organism evidence="9 10">
    <name type="scientific">Ectobacillus funiculus</name>
    <dbReference type="NCBI Taxonomy" id="137993"/>
    <lineage>
        <taxon>Bacteria</taxon>
        <taxon>Bacillati</taxon>
        <taxon>Bacillota</taxon>
        <taxon>Bacilli</taxon>
        <taxon>Bacillales</taxon>
        <taxon>Bacillaceae</taxon>
        <taxon>Ectobacillus</taxon>
    </lineage>
</organism>
<dbReference type="EMBL" id="JBHMAF010000188">
    <property type="protein sequence ID" value="MFB9761119.1"/>
    <property type="molecule type" value="Genomic_DNA"/>
</dbReference>
<dbReference type="SUPFAM" id="SSF56601">
    <property type="entry name" value="beta-lactamase/transpeptidase-like"/>
    <property type="match status" value="1"/>
</dbReference>